<dbReference type="Proteomes" id="UP000053477">
    <property type="component" value="Unassembled WGS sequence"/>
</dbReference>
<gene>
    <name evidence="3" type="ORF">SCHPADRAFT_897818</name>
</gene>
<dbReference type="Gene3D" id="3.30.710.10">
    <property type="entry name" value="Potassium Channel Kv1.1, Chain A"/>
    <property type="match status" value="1"/>
</dbReference>
<proteinExistence type="predicted"/>
<dbReference type="SMART" id="SM00225">
    <property type="entry name" value="BTB"/>
    <property type="match status" value="1"/>
</dbReference>
<feature type="compositionally biased region" description="Polar residues" evidence="1">
    <location>
        <begin position="344"/>
        <end position="355"/>
    </location>
</feature>
<evidence type="ECO:0000313" key="3">
    <source>
        <dbReference type="EMBL" id="KLO20539.1"/>
    </source>
</evidence>
<evidence type="ECO:0000256" key="1">
    <source>
        <dbReference type="SAM" id="MobiDB-lite"/>
    </source>
</evidence>
<dbReference type="PROSITE" id="PS50097">
    <property type="entry name" value="BTB"/>
    <property type="match status" value="1"/>
</dbReference>
<dbReference type="STRING" id="27342.A0A0H2S9K6"/>
<dbReference type="Pfam" id="PF00651">
    <property type="entry name" value="BTB"/>
    <property type="match status" value="1"/>
</dbReference>
<protein>
    <recommendedName>
        <fullName evidence="2">BTB domain-containing protein</fullName>
    </recommendedName>
</protein>
<feature type="domain" description="BTB" evidence="2">
    <location>
        <begin position="25"/>
        <end position="94"/>
    </location>
</feature>
<dbReference type="InterPro" id="IPR000210">
    <property type="entry name" value="BTB/POZ_dom"/>
</dbReference>
<dbReference type="SUPFAM" id="SSF54695">
    <property type="entry name" value="POZ domain"/>
    <property type="match status" value="1"/>
</dbReference>
<feature type="region of interest" description="Disordered" evidence="1">
    <location>
        <begin position="341"/>
        <end position="377"/>
    </location>
</feature>
<name>A0A0H2S9K6_9AGAM</name>
<reference evidence="3 4" key="1">
    <citation type="submission" date="2015-04" db="EMBL/GenBank/DDBJ databases">
        <title>Complete genome sequence of Schizopora paradoxa KUC8140, a cosmopolitan wood degrader in East Asia.</title>
        <authorList>
            <consortium name="DOE Joint Genome Institute"/>
            <person name="Min B."/>
            <person name="Park H."/>
            <person name="Jang Y."/>
            <person name="Kim J.-J."/>
            <person name="Kim K.H."/>
            <person name="Pangilinan J."/>
            <person name="Lipzen A."/>
            <person name="Riley R."/>
            <person name="Grigoriev I.V."/>
            <person name="Spatafora J.W."/>
            <person name="Choi I.-G."/>
        </authorList>
    </citation>
    <scope>NUCLEOTIDE SEQUENCE [LARGE SCALE GENOMIC DNA]</scope>
    <source>
        <strain evidence="3 4">KUC8140</strain>
    </source>
</reference>
<dbReference type="AlphaFoldDB" id="A0A0H2S9K6"/>
<dbReference type="EMBL" id="KQ085882">
    <property type="protein sequence ID" value="KLO20539.1"/>
    <property type="molecule type" value="Genomic_DNA"/>
</dbReference>
<organism evidence="3 4">
    <name type="scientific">Schizopora paradoxa</name>
    <dbReference type="NCBI Taxonomy" id="27342"/>
    <lineage>
        <taxon>Eukaryota</taxon>
        <taxon>Fungi</taxon>
        <taxon>Dikarya</taxon>
        <taxon>Basidiomycota</taxon>
        <taxon>Agaricomycotina</taxon>
        <taxon>Agaricomycetes</taxon>
        <taxon>Hymenochaetales</taxon>
        <taxon>Schizoporaceae</taxon>
        <taxon>Schizopora</taxon>
    </lineage>
</organism>
<evidence type="ECO:0000259" key="2">
    <source>
        <dbReference type="PROSITE" id="PS50097"/>
    </source>
</evidence>
<keyword evidence="4" id="KW-1185">Reference proteome</keyword>
<dbReference type="InParanoid" id="A0A0H2S9K6"/>
<dbReference type="CDD" id="cd18186">
    <property type="entry name" value="BTB_POZ_ZBTB_KLHL-like"/>
    <property type="match status" value="1"/>
</dbReference>
<evidence type="ECO:0000313" key="4">
    <source>
        <dbReference type="Proteomes" id="UP000053477"/>
    </source>
</evidence>
<dbReference type="InterPro" id="IPR011333">
    <property type="entry name" value="SKP1/BTB/POZ_sf"/>
</dbReference>
<dbReference type="OrthoDB" id="3266199at2759"/>
<sequence length="465" mass="50608">MQAQDDANANPEPKFHPIYNDAETTDLVLASSDNVRFRVHSVVLTTASGVFRQMMGVERDSKESSETPVQMDESAEVLQALLDVFYPDRLCLPPALACRLPSGPGGGNKAWRQEQLPPSPPFHILRDLALAADKYDMPGVMRVVRRSLFIPLPQVNGPTNNNGNVNNANANNVNNMIPINPNNINNPNSTPLHWQVLVANPFQHPPVELYALARRLEWEAEAHAASTATFACTPLIGPGSQGSVRRALETMDAASSIRLLDLHTHRRAAFAAALDVVKARDAELININGLVDYSGSPSGAAANVQRCWADVRNMHKGCKWNMYKDKTASLSRSLADRDRSVSLTSSSNAGAQGQQHPPPLADAGAGVGNAPPTPTTPTARVIKKDALPSREHLQAWYTFTQCALAELDRSLVGKTLRSDAFWQKEAFGNLWLLSCPNVNCSIQLVSRAMLKTALLRDLDALPNSI</sequence>
<accession>A0A0H2S9K6</accession>